<proteinExistence type="predicted"/>
<organism evidence="3 4">
    <name type="scientific">Arthrobacter sulfonylureivorans</name>
    <dbReference type="NCBI Taxonomy" id="2486855"/>
    <lineage>
        <taxon>Bacteria</taxon>
        <taxon>Bacillati</taxon>
        <taxon>Actinomycetota</taxon>
        <taxon>Actinomycetes</taxon>
        <taxon>Micrococcales</taxon>
        <taxon>Micrococcaceae</taxon>
        <taxon>Arthrobacter</taxon>
    </lineage>
</organism>
<keyword evidence="4" id="KW-1185">Reference proteome</keyword>
<accession>A0ABY3W9T1</accession>
<dbReference type="CDD" id="cd00198">
    <property type="entry name" value="vWFA"/>
    <property type="match status" value="1"/>
</dbReference>
<dbReference type="SMART" id="SM00327">
    <property type="entry name" value="VWA"/>
    <property type="match status" value="1"/>
</dbReference>
<dbReference type="InterPro" id="IPR002035">
    <property type="entry name" value="VWF_A"/>
</dbReference>
<feature type="domain" description="VWFA" evidence="2">
    <location>
        <begin position="235"/>
        <end position="410"/>
    </location>
</feature>
<dbReference type="InterPro" id="IPR008912">
    <property type="entry name" value="Uncharacterised_CoxE"/>
</dbReference>
<dbReference type="RefSeq" id="WP_241913362.1">
    <property type="nucleotide sequence ID" value="NZ_CP093326.1"/>
</dbReference>
<gene>
    <name evidence="3" type="ORF">MNQ99_14170</name>
</gene>
<evidence type="ECO:0000259" key="2">
    <source>
        <dbReference type="SMART" id="SM00327"/>
    </source>
</evidence>
<dbReference type="PIRSF" id="PIRSF010256">
    <property type="entry name" value="CoxE_vWa"/>
    <property type="match status" value="1"/>
</dbReference>
<dbReference type="InterPro" id="IPR011195">
    <property type="entry name" value="UCP010256"/>
</dbReference>
<reference evidence="3 4" key="1">
    <citation type="submission" date="2022-03" db="EMBL/GenBank/DDBJ databases">
        <title>Isotopic signatures of nitrous oxide derived from detoxification processes.</title>
        <authorList>
            <person name="Behrendt U."/>
            <person name="Buchen C."/>
            <person name="Well R."/>
            <person name="Ulrich A."/>
            <person name="Rohe L."/>
            <person name="Kolb S."/>
            <person name="Schloter M."/>
            <person name="Horn M.A."/>
            <person name="Augustin J."/>
        </authorList>
    </citation>
    <scope>NUCLEOTIDE SEQUENCE [LARGE SCALE GENOMIC DNA]</scope>
    <source>
        <strain evidence="3 4">S4-C24</strain>
    </source>
</reference>
<protein>
    <submittedName>
        <fullName evidence="3">VWA domain-containing protein</fullName>
    </submittedName>
</protein>
<dbReference type="Gene3D" id="3.40.50.410">
    <property type="entry name" value="von Willebrand factor, type A domain"/>
    <property type="match status" value="1"/>
</dbReference>
<feature type="region of interest" description="Disordered" evidence="1">
    <location>
        <begin position="91"/>
        <end position="150"/>
    </location>
</feature>
<feature type="region of interest" description="Disordered" evidence="1">
    <location>
        <begin position="193"/>
        <end position="215"/>
    </location>
</feature>
<evidence type="ECO:0000313" key="4">
    <source>
        <dbReference type="Proteomes" id="UP000829069"/>
    </source>
</evidence>
<sequence>MTERGIRGAARPADTAALSAGLTTALRRAGVPASPDRAGRLAEALRLLPPADRTTLYWACRVVLVSDREQLPVFDAVFAAVFGGAAGLIPDPADHRGDPNHPPWSGQGAAERPTGASSPSDHRPAPEAALPPGMFPGRDGAGAGEGPPRESVLLMASGQERLHQTSFAEMTDAETAVVRQLVRRIVLSTPVRDSRRTRRSARSSSRLDIRRTARTARRNGPDAIRLVFAQRRPKPRRLVLLCDVSGSMESYTRVFLSLLQGAAAGARAEAFVFSTRLTRLTRQLAVRDPDTALARAAAEVRDWAGGTRLAESLHRFIDDYGRQGMARGAVVVVMSDGWAQDDPAEVAAQMQRLRRLAYRIIWINPRKVAVDYQPLAGGMAAALPYCDAFVSGHSYAALSEVAAAIRSDRSQGSGPRTTNQFTRQRTR</sequence>
<evidence type="ECO:0000256" key="1">
    <source>
        <dbReference type="SAM" id="MobiDB-lite"/>
    </source>
</evidence>
<dbReference type="Pfam" id="PF05762">
    <property type="entry name" value="VWA_CoxE"/>
    <property type="match status" value="1"/>
</dbReference>
<dbReference type="Proteomes" id="UP000829069">
    <property type="component" value="Chromosome"/>
</dbReference>
<feature type="region of interest" description="Disordered" evidence="1">
    <location>
        <begin position="407"/>
        <end position="427"/>
    </location>
</feature>
<evidence type="ECO:0000313" key="3">
    <source>
        <dbReference type="EMBL" id="UNK45077.1"/>
    </source>
</evidence>
<name>A0ABY3W9T1_9MICC</name>
<dbReference type="EMBL" id="CP093326">
    <property type="protein sequence ID" value="UNK45077.1"/>
    <property type="molecule type" value="Genomic_DNA"/>
</dbReference>
<dbReference type="PANTHER" id="PTHR39338">
    <property type="entry name" value="BLL5662 PROTEIN-RELATED"/>
    <property type="match status" value="1"/>
</dbReference>
<dbReference type="InterPro" id="IPR036465">
    <property type="entry name" value="vWFA_dom_sf"/>
</dbReference>
<feature type="compositionally biased region" description="Low complexity" evidence="1">
    <location>
        <begin position="416"/>
        <end position="427"/>
    </location>
</feature>
<dbReference type="PANTHER" id="PTHR39338:SF6">
    <property type="entry name" value="BLL5662 PROTEIN"/>
    <property type="match status" value="1"/>
</dbReference>
<dbReference type="SUPFAM" id="SSF53300">
    <property type="entry name" value="vWA-like"/>
    <property type="match status" value="1"/>
</dbReference>